<dbReference type="SMART" id="SM00244">
    <property type="entry name" value="PHB"/>
    <property type="match status" value="1"/>
</dbReference>
<evidence type="ECO:0000259" key="3">
    <source>
        <dbReference type="SMART" id="SM00244"/>
    </source>
</evidence>
<dbReference type="InterPro" id="IPR004127">
    <property type="entry name" value="Prefoldin_subunit_alpha"/>
</dbReference>
<dbReference type="SUPFAM" id="SSF117892">
    <property type="entry name" value="Band 7/SPFH domain"/>
    <property type="match status" value="1"/>
</dbReference>
<evidence type="ECO:0000313" key="4">
    <source>
        <dbReference type="EMBL" id="KAJ4457656.1"/>
    </source>
</evidence>
<keyword evidence="2" id="KW-0812">Transmembrane</keyword>
<sequence>MKHLYVPGHIGDTRTVLVDVGTNYYVRKTVPKAQEFLQRKVQYLRDNISSIEAIFEQKQGVLETVMQLAREAGFHHYITSTQTRSLQFFSLRFSSRFIKPAGQLPKPKNKPSSCMIETIIWITFVAFFGLLFLIFMCSCFRNIVVVHQGEAMIVERFGKFHAKLEGGIHCLIPGMDQRRTLVWRYTESDLNFDYVSGGYRPQVTLVEKHIDRIDLRDSLVDLPFQSIITRDNVQIEVHPMMVYRIHDPVRAAYEVFDLFNAVERIVQTTLRSIIGDMGLDDTLASREEINKLITQKIHNILWNWGLQLLKFEILEINPPHHPQAEGQCQAQIAVSKGQQQVKIIAARALAESKVLIAKAEADSVRIVGEALREYGVDPVQYLCALKYIDAFSDVATRAAQRHIYFPFNTGVVGSLKDLSSFPALPPQALGQPSPAPAPSASPLGGAAASPLMGMPPPMMPLMPVAPQ</sequence>
<dbReference type="SUPFAM" id="SSF46579">
    <property type="entry name" value="Prefoldin"/>
    <property type="match status" value="1"/>
</dbReference>
<dbReference type="CDD" id="cd23157">
    <property type="entry name" value="Prefoldin_5"/>
    <property type="match status" value="1"/>
</dbReference>
<evidence type="ECO:0000313" key="5">
    <source>
        <dbReference type="Proteomes" id="UP001141327"/>
    </source>
</evidence>
<evidence type="ECO:0000256" key="2">
    <source>
        <dbReference type="SAM" id="Phobius"/>
    </source>
</evidence>
<dbReference type="PRINTS" id="PR00721">
    <property type="entry name" value="STOMATIN"/>
</dbReference>
<proteinExistence type="predicted"/>
<dbReference type="Gene3D" id="3.30.479.30">
    <property type="entry name" value="Band 7 domain"/>
    <property type="match status" value="1"/>
</dbReference>
<reference evidence="4" key="1">
    <citation type="journal article" date="2022" name="bioRxiv">
        <title>Genomics of Preaxostyla Flagellates Illuminates Evolutionary Transitions and the Path Towards Mitochondrial Loss.</title>
        <authorList>
            <person name="Novak L.V.F."/>
            <person name="Treitli S.C."/>
            <person name="Pyrih J."/>
            <person name="Halakuc P."/>
            <person name="Pipaliya S.V."/>
            <person name="Vacek V."/>
            <person name="Brzon O."/>
            <person name="Soukal P."/>
            <person name="Eme L."/>
            <person name="Dacks J.B."/>
            <person name="Karnkowska A."/>
            <person name="Elias M."/>
            <person name="Hampl V."/>
        </authorList>
    </citation>
    <scope>NUCLEOTIDE SEQUENCE</scope>
    <source>
        <strain evidence="4">RCP-MX</strain>
    </source>
</reference>
<dbReference type="InterPro" id="IPR001972">
    <property type="entry name" value="Stomatin_HflK_fam"/>
</dbReference>
<evidence type="ECO:0000256" key="1">
    <source>
        <dbReference type="SAM" id="MobiDB-lite"/>
    </source>
</evidence>
<dbReference type="Pfam" id="PF02996">
    <property type="entry name" value="Prefoldin"/>
    <property type="match status" value="1"/>
</dbReference>
<protein>
    <submittedName>
        <fullName evidence="4">Band 7/Mec-2 family protein</fullName>
    </submittedName>
</protein>
<dbReference type="InterPro" id="IPR001107">
    <property type="entry name" value="Band_7"/>
</dbReference>
<keyword evidence="2" id="KW-0472">Membrane</keyword>
<dbReference type="InterPro" id="IPR009053">
    <property type="entry name" value="Prefoldin"/>
</dbReference>
<accession>A0ABQ8UGX3</accession>
<dbReference type="CDD" id="cd08829">
    <property type="entry name" value="SPFH_paraslipin"/>
    <property type="match status" value="1"/>
</dbReference>
<feature type="transmembrane region" description="Helical" evidence="2">
    <location>
        <begin position="114"/>
        <end position="136"/>
    </location>
</feature>
<dbReference type="PANTHER" id="PTHR43327:SF10">
    <property type="entry name" value="STOMATIN-LIKE PROTEIN 2, MITOCHONDRIAL"/>
    <property type="match status" value="1"/>
</dbReference>
<dbReference type="EMBL" id="JAPMOS010000042">
    <property type="protein sequence ID" value="KAJ4457656.1"/>
    <property type="molecule type" value="Genomic_DNA"/>
</dbReference>
<name>A0ABQ8UGX3_9EUKA</name>
<dbReference type="Gene3D" id="1.10.287.370">
    <property type="match status" value="1"/>
</dbReference>
<dbReference type="Pfam" id="PF01145">
    <property type="entry name" value="Band_7"/>
    <property type="match status" value="1"/>
</dbReference>
<comment type="caution">
    <text evidence="4">The sequence shown here is derived from an EMBL/GenBank/DDBJ whole genome shotgun (WGS) entry which is preliminary data.</text>
</comment>
<feature type="region of interest" description="Disordered" evidence="1">
    <location>
        <begin position="426"/>
        <end position="446"/>
    </location>
</feature>
<dbReference type="Proteomes" id="UP001141327">
    <property type="component" value="Unassembled WGS sequence"/>
</dbReference>
<dbReference type="InterPro" id="IPR036013">
    <property type="entry name" value="Band_7/SPFH_dom_sf"/>
</dbReference>
<dbReference type="InterPro" id="IPR050710">
    <property type="entry name" value="Band7/mec-2_domain"/>
</dbReference>
<feature type="domain" description="Band 7" evidence="3">
    <location>
        <begin position="141"/>
        <end position="340"/>
    </location>
</feature>
<gene>
    <name evidence="4" type="ORF">PAPYR_6791</name>
</gene>
<keyword evidence="2" id="KW-1133">Transmembrane helix</keyword>
<keyword evidence="5" id="KW-1185">Reference proteome</keyword>
<dbReference type="PANTHER" id="PTHR43327">
    <property type="entry name" value="STOMATIN-LIKE PROTEIN 2, MITOCHONDRIAL"/>
    <property type="match status" value="1"/>
</dbReference>
<organism evidence="4 5">
    <name type="scientific">Paratrimastix pyriformis</name>
    <dbReference type="NCBI Taxonomy" id="342808"/>
    <lineage>
        <taxon>Eukaryota</taxon>
        <taxon>Metamonada</taxon>
        <taxon>Preaxostyla</taxon>
        <taxon>Paratrimastigidae</taxon>
        <taxon>Paratrimastix</taxon>
    </lineage>
</organism>